<dbReference type="Gene3D" id="2.30.110.10">
    <property type="entry name" value="Electron Transport, Fmn-binding Protein, Chain A"/>
    <property type="match status" value="1"/>
</dbReference>
<dbReference type="InterPro" id="IPR012349">
    <property type="entry name" value="Split_barrel_FMN-bd"/>
</dbReference>
<name>A0A919CSM4_9PROT</name>
<dbReference type="PANTHER" id="PTHR30466">
    <property type="entry name" value="FLAVIN REDUCTASE"/>
    <property type="match status" value="1"/>
</dbReference>
<dbReference type="SUPFAM" id="SSF50475">
    <property type="entry name" value="FMN-binding split barrel"/>
    <property type="match status" value="1"/>
</dbReference>
<evidence type="ECO:0000256" key="2">
    <source>
        <dbReference type="ARBA" id="ARBA00023002"/>
    </source>
</evidence>
<evidence type="ECO:0000313" key="5">
    <source>
        <dbReference type="Proteomes" id="UP000630353"/>
    </source>
</evidence>
<protein>
    <recommendedName>
        <fullName evidence="3">Flavin reductase like domain-containing protein</fullName>
    </recommendedName>
</protein>
<reference evidence="4" key="1">
    <citation type="journal article" date="2014" name="Int. J. Syst. Evol. Microbiol.">
        <title>Complete genome sequence of Corynebacterium casei LMG S-19264T (=DSM 44701T), isolated from a smear-ripened cheese.</title>
        <authorList>
            <consortium name="US DOE Joint Genome Institute (JGI-PGF)"/>
            <person name="Walter F."/>
            <person name="Albersmeier A."/>
            <person name="Kalinowski J."/>
            <person name="Ruckert C."/>
        </authorList>
    </citation>
    <scope>NUCLEOTIDE SEQUENCE</scope>
    <source>
        <strain evidence="4">KCTC 42651</strain>
    </source>
</reference>
<feature type="domain" description="Flavin reductase like" evidence="3">
    <location>
        <begin position="17"/>
        <end position="160"/>
    </location>
</feature>
<keyword evidence="5" id="KW-1185">Reference proteome</keyword>
<comment type="similarity">
    <text evidence="1">Belongs to the non-flavoprotein flavin reductase family.</text>
</comment>
<proteinExistence type="inferred from homology"/>
<dbReference type="GO" id="GO:0010181">
    <property type="term" value="F:FMN binding"/>
    <property type="evidence" value="ECO:0007669"/>
    <property type="project" value="InterPro"/>
</dbReference>
<accession>A0A919CSM4</accession>
<dbReference type="GO" id="GO:0042602">
    <property type="term" value="F:riboflavin reductase (NADPH) activity"/>
    <property type="evidence" value="ECO:0007669"/>
    <property type="project" value="TreeGrafter"/>
</dbReference>
<sequence length="165" mass="17738">MATAAHPSDSREFRDALGRFATGVTIVTTLDAGGRPVGLTANSFNSVSLDPPMVLWSLARRSVNLRTFLDAGHFAVNVLAADQRDLSDRFARPVDDRFAGVEWEAGTAGVPVLAGAVASFECATDSRIEGGDHVVFLGRVARFRHADREPLIYHAGRYSTPARPS</sequence>
<keyword evidence="2" id="KW-0560">Oxidoreductase</keyword>
<evidence type="ECO:0000259" key="3">
    <source>
        <dbReference type="SMART" id="SM00903"/>
    </source>
</evidence>
<evidence type="ECO:0000313" key="4">
    <source>
        <dbReference type="EMBL" id="GHD64084.1"/>
    </source>
</evidence>
<comment type="caution">
    <text evidence="4">The sequence shown here is derived from an EMBL/GenBank/DDBJ whole genome shotgun (WGS) entry which is preliminary data.</text>
</comment>
<dbReference type="Proteomes" id="UP000630353">
    <property type="component" value="Unassembled WGS sequence"/>
</dbReference>
<dbReference type="RefSeq" id="WP_189995900.1">
    <property type="nucleotide sequence ID" value="NZ_BMZS01000018.1"/>
</dbReference>
<dbReference type="SMART" id="SM00903">
    <property type="entry name" value="Flavin_Reduct"/>
    <property type="match status" value="1"/>
</dbReference>
<dbReference type="Pfam" id="PF01613">
    <property type="entry name" value="Flavin_Reduct"/>
    <property type="match status" value="1"/>
</dbReference>
<dbReference type="AlphaFoldDB" id="A0A919CSM4"/>
<dbReference type="InterPro" id="IPR050268">
    <property type="entry name" value="NADH-dep_flavin_reductase"/>
</dbReference>
<dbReference type="PANTHER" id="PTHR30466:SF11">
    <property type="entry name" value="FLAVIN-DEPENDENT MONOOXYGENASE, REDUCTASE SUBUNIT HSAB"/>
    <property type="match status" value="1"/>
</dbReference>
<reference evidence="4" key="2">
    <citation type="submission" date="2020-09" db="EMBL/GenBank/DDBJ databases">
        <authorList>
            <person name="Sun Q."/>
            <person name="Kim S."/>
        </authorList>
    </citation>
    <scope>NUCLEOTIDE SEQUENCE</scope>
    <source>
        <strain evidence="4">KCTC 42651</strain>
    </source>
</reference>
<dbReference type="EMBL" id="BMZS01000018">
    <property type="protein sequence ID" value="GHD64084.1"/>
    <property type="molecule type" value="Genomic_DNA"/>
</dbReference>
<evidence type="ECO:0000256" key="1">
    <source>
        <dbReference type="ARBA" id="ARBA00008898"/>
    </source>
</evidence>
<organism evidence="4 5">
    <name type="scientific">Thalassobaculum fulvum</name>
    <dbReference type="NCBI Taxonomy" id="1633335"/>
    <lineage>
        <taxon>Bacteria</taxon>
        <taxon>Pseudomonadati</taxon>
        <taxon>Pseudomonadota</taxon>
        <taxon>Alphaproteobacteria</taxon>
        <taxon>Rhodospirillales</taxon>
        <taxon>Thalassobaculaceae</taxon>
        <taxon>Thalassobaculum</taxon>
    </lineage>
</organism>
<dbReference type="InterPro" id="IPR002563">
    <property type="entry name" value="Flavin_Rdtase-like_dom"/>
</dbReference>
<gene>
    <name evidence="4" type="ORF">GCM10017083_55370</name>
</gene>